<reference evidence="3 4" key="1">
    <citation type="journal article" date="2006" name="Genome Res.">
        <title>Massive genome erosion and functional adaptations provide insights into the symbiotic lifestyle of Sodalis glossinidius in the tsetse host.</title>
        <authorList>
            <person name="Toh H."/>
            <person name="Weiss B.L."/>
            <person name="Perkin S.A.H."/>
            <person name="Yamashita A."/>
            <person name="Oshima K."/>
            <person name="Hattori M."/>
            <person name="Aksoy S."/>
        </authorList>
    </citation>
    <scope>NUCLEOTIDE SEQUENCE [LARGE SCALE GENOMIC DNA]</scope>
    <source>
        <strain evidence="4">morsitans</strain>
    </source>
</reference>
<dbReference type="BioCyc" id="SGLO343509:SGP1_RS19065-MONOMER"/>
<feature type="transmembrane region" description="Helical" evidence="1">
    <location>
        <begin position="69"/>
        <end position="90"/>
    </location>
</feature>
<organism evidence="3 4">
    <name type="scientific">Sodalis glossinidius (strain morsitans)</name>
    <dbReference type="NCBI Taxonomy" id="343509"/>
    <lineage>
        <taxon>Bacteria</taxon>
        <taxon>Pseudomonadati</taxon>
        <taxon>Pseudomonadota</taxon>
        <taxon>Gammaproteobacteria</taxon>
        <taxon>Enterobacterales</taxon>
        <taxon>Bruguierivoracaceae</taxon>
        <taxon>Sodalis</taxon>
    </lineage>
</organism>
<proteinExistence type="predicted"/>
<keyword evidence="1" id="KW-0472">Membrane</keyword>
<keyword evidence="4" id="KW-1185">Reference proteome</keyword>
<feature type="transmembrane region" description="Helical" evidence="1">
    <location>
        <begin position="151"/>
        <end position="181"/>
    </location>
</feature>
<dbReference type="HOGENOM" id="CLU_558690_0_0_6"/>
<name>Q2NR78_SODGM</name>
<feature type="transmembrane region" description="Helical" evidence="1">
    <location>
        <begin position="268"/>
        <end position="286"/>
    </location>
</feature>
<feature type="transmembrane region" description="Helical" evidence="1">
    <location>
        <begin position="6"/>
        <end position="26"/>
    </location>
</feature>
<sequence length="482" mass="54166">MKTDRIILLGWCASYAMLWAGVTFLLDPTVPYDAIEAVNWAMNAEWGSPKNPWLVGMVMRPALGLSAPWLSFYWYATHFLAVAVGMYGVWQLAWRLSGDRRLAWLALLALNLSGVINFDIISFNDNYLLVMLWPWLWVFFLRAAFDRPGWWLAFAFTGGLACMAKYSSLSFIFSAWMLTLWVPSIRRCYRQPVFYLAILLWLIIVAPNGWWLWQNDFAAFKWVDSQVSPGLTLHGLVSALTVFYPLALLAAVLIGLRARLGWPGAPQARAALMMLLIPLAPILIWFSFHDGGRITEWLQPYMMPATALMMACVTQPSSRPLAGVLKKLSLCAPLVLAGYSAVMLLNVRGAGEKLAGIKPFSQQVSARWQQHYHQPVRFVGGDYLSQWLTFYIDDRPAVITPWSVSQRPNIYNRTVREDRLLRDGVALVGPRGQNCGEADFSELLASWPALSVGYREEIAFVPHPGSSPIPICLAFVPPATSK</sequence>
<dbReference type="RefSeq" id="WP_011411884.1">
    <property type="nucleotide sequence ID" value="NC_007712.1"/>
</dbReference>
<keyword evidence="1" id="KW-0812">Transmembrane</keyword>
<dbReference type="KEGG" id="sgl:SG2072"/>
<evidence type="ECO:0000259" key="2">
    <source>
        <dbReference type="Pfam" id="PF13231"/>
    </source>
</evidence>
<keyword evidence="1" id="KW-1133">Transmembrane helix</keyword>
<feature type="transmembrane region" description="Helical" evidence="1">
    <location>
        <begin position="233"/>
        <end position="256"/>
    </location>
</feature>
<dbReference type="eggNOG" id="COG1807">
    <property type="taxonomic scope" value="Bacteria"/>
</dbReference>
<dbReference type="AlphaFoldDB" id="Q2NR78"/>
<dbReference type="Proteomes" id="UP000001932">
    <property type="component" value="Chromosome"/>
</dbReference>
<accession>Q2NR78</accession>
<evidence type="ECO:0000256" key="1">
    <source>
        <dbReference type="SAM" id="Phobius"/>
    </source>
</evidence>
<feature type="transmembrane region" description="Helical" evidence="1">
    <location>
        <begin position="102"/>
        <end position="120"/>
    </location>
</feature>
<evidence type="ECO:0000313" key="3">
    <source>
        <dbReference type="EMBL" id="BAE75347.1"/>
    </source>
</evidence>
<dbReference type="InterPro" id="IPR038731">
    <property type="entry name" value="RgtA/B/C-like"/>
</dbReference>
<gene>
    <name evidence="3" type="ordered locus">SG2072</name>
</gene>
<evidence type="ECO:0000313" key="4">
    <source>
        <dbReference type="Proteomes" id="UP000001932"/>
    </source>
</evidence>
<dbReference type="STRING" id="343509.SG2072"/>
<protein>
    <recommendedName>
        <fullName evidence="2">Glycosyltransferase RgtA/B/C/D-like domain-containing protein</fullName>
    </recommendedName>
</protein>
<feature type="transmembrane region" description="Helical" evidence="1">
    <location>
        <begin position="193"/>
        <end position="213"/>
    </location>
</feature>
<feature type="domain" description="Glycosyltransferase RgtA/B/C/D-like" evidence="2">
    <location>
        <begin position="77"/>
        <end position="211"/>
    </location>
</feature>
<dbReference type="Pfam" id="PF13231">
    <property type="entry name" value="PMT_2"/>
    <property type="match status" value="1"/>
</dbReference>
<dbReference type="EMBL" id="AP008232">
    <property type="protein sequence ID" value="BAE75347.1"/>
    <property type="molecule type" value="Genomic_DNA"/>
</dbReference>
<dbReference type="OrthoDB" id="5837519at2"/>